<name>A0A5J5I6K4_9SPHN</name>
<protein>
    <submittedName>
        <fullName evidence="2">Uncharacterized protein</fullName>
    </submittedName>
</protein>
<organism evidence="2 3">
    <name type="scientific">Sphingobium limneticum</name>
    <dbReference type="NCBI Taxonomy" id="1007511"/>
    <lineage>
        <taxon>Bacteria</taxon>
        <taxon>Pseudomonadati</taxon>
        <taxon>Pseudomonadota</taxon>
        <taxon>Alphaproteobacteria</taxon>
        <taxon>Sphingomonadales</taxon>
        <taxon>Sphingomonadaceae</taxon>
        <taxon>Sphingobium</taxon>
    </lineage>
</organism>
<gene>
    <name evidence="2" type="ORF">F4U95_05020</name>
    <name evidence="1" type="ORF">F4U96_05020</name>
</gene>
<evidence type="ECO:0000313" key="1">
    <source>
        <dbReference type="EMBL" id="KAA9019615.1"/>
    </source>
</evidence>
<evidence type="ECO:0000313" key="4">
    <source>
        <dbReference type="Proteomes" id="UP000326364"/>
    </source>
</evidence>
<proteinExistence type="predicted"/>
<accession>A0A5J5I6K4</accession>
<dbReference type="AlphaFoldDB" id="A0A5J5I6K4"/>
<evidence type="ECO:0000313" key="2">
    <source>
        <dbReference type="EMBL" id="KAA9032073.1"/>
    </source>
</evidence>
<dbReference type="Proteomes" id="UP000326364">
    <property type="component" value="Unassembled WGS sequence"/>
</dbReference>
<sequence>MKAYRIDHAGVSEVDVDPDALLAGETKWDCVSLDANRDHDIWVDDFGLSNPDAYYADIGHHWNIPLPAYVFGGEGENTVAATLDLEAVRSMTRLHEAVYNPADGFPMLAMDVKMDSQGRLQPWRAVLAFQMSLGRSHEYLMRLPDDRYFTPPGDDVRGSYLHLPIDVATQARAILAVLRGVDCGTVRIPSWLTSTSLARALAEEGISFEQVDMHVPLDAEMDDVQGIGGGPGHQIAHMADPALRARRFAENASVDDMAEVVGATIH</sequence>
<dbReference type="EMBL" id="VYQB01000003">
    <property type="protein sequence ID" value="KAA9019615.1"/>
    <property type="molecule type" value="Genomic_DNA"/>
</dbReference>
<dbReference type="EMBL" id="VYQA01000003">
    <property type="protein sequence ID" value="KAA9032073.1"/>
    <property type="molecule type" value="Genomic_DNA"/>
</dbReference>
<comment type="caution">
    <text evidence="2">The sequence shown here is derived from an EMBL/GenBank/DDBJ whole genome shotgun (WGS) entry which is preliminary data.</text>
</comment>
<reference evidence="3 4" key="1">
    <citation type="submission" date="2019-09" db="EMBL/GenBank/DDBJ databases">
        <authorList>
            <person name="Feng G."/>
        </authorList>
    </citation>
    <scope>NUCLEOTIDE SEQUENCE [LARGE SCALE GENOMIC DNA]</scope>
    <source>
        <strain evidence="2 3">KACC 19283</strain>
        <strain evidence="1 4">KACC 19284</strain>
    </source>
</reference>
<evidence type="ECO:0000313" key="3">
    <source>
        <dbReference type="Proteomes" id="UP000325933"/>
    </source>
</evidence>
<keyword evidence="4" id="KW-1185">Reference proteome</keyword>
<dbReference type="Proteomes" id="UP000325933">
    <property type="component" value="Unassembled WGS sequence"/>
</dbReference>
<dbReference type="RefSeq" id="WP_150424823.1">
    <property type="nucleotide sequence ID" value="NZ_VYQA01000003.1"/>
</dbReference>